<protein>
    <submittedName>
        <fullName evidence="1 3">Uncharacterized protein</fullName>
    </submittedName>
</protein>
<evidence type="ECO:0000313" key="2">
    <source>
        <dbReference type="Proteomes" id="UP000272942"/>
    </source>
</evidence>
<accession>A0A183B5A4</accession>
<reference evidence="3" key="1">
    <citation type="submission" date="2016-06" db="UniProtKB">
        <authorList>
            <consortium name="WormBaseParasite"/>
        </authorList>
    </citation>
    <scope>IDENTIFICATION</scope>
</reference>
<dbReference type="AlphaFoldDB" id="A0A183B5A4"/>
<keyword evidence="2" id="KW-1185">Reference proteome</keyword>
<name>A0A183B5A4_9TREM</name>
<reference evidence="1 2" key="2">
    <citation type="submission" date="2018-11" db="EMBL/GenBank/DDBJ databases">
        <authorList>
            <consortium name="Pathogen Informatics"/>
        </authorList>
    </citation>
    <scope>NUCLEOTIDE SEQUENCE [LARGE SCALE GENOMIC DNA]</scope>
    <source>
        <strain evidence="1 2">Egypt</strain>
    </source>
</reference>
<sequence length="96" mass="10782">MNTECLQAAARTMVWSEANYGTGESWDLIKDNLLNLTNSSAPPYPLRSWTIPLWWSSRMKKALGGKRAAGQRPCATGGYLRRKSFDCILLDAKRAF</sequence>
<dbReference type="EMBL" id="UZAN01057457">
    <property type="protein sequence ID" value="VDP91662.1"/>
    <property type="molecule type" value="Genomic_DNA"/>
</dbReference>
<proteinExistence type="predicted"/>
<organism evidence="3">
    <name type="scientific">Echinostoma caproni</name>
    <dbReference type="NCBI Taxonomy" id="27848"/>
    <lineage>
        <taxon>Eukaryota</taxon>
        <taxon>Metazoa</taxon>
        <taxon>Spiralia</taxon>
        <taxon>Lophotrochozoa</taxon>
        <taxon>Platyhelminthes</taxon>
        <taxon>Trematoda</taxon>
        <taxon>Digenea</taxon>
        <taxon>Plagiorchiida</taxon>
        <taxon>Echinostomata</taxon>
        <taxon>Echinostomatoidea</taxon>
        <taxon>Echinostomatidae</taxon>
        <taxon>Echinostoma</taxon>
    </lineage>
</organism>
<dbReference type="Proteomes" id="UP000272942">
    <property type="component" value="Unassembled WGS sequence"/>
</dbReference>
<dbReference type="WBParaSite" id="ECPE_0001442901-mRNA-1">
    <property type="protein sequence ID" value="ECPE_0001442901-mRNA-1"/>
    <property type="gene ID" value="ECPE_0001442901"/>
</dbReference>
<evidence type="ECO:0000313" key="1">
    <source>
        <dbReference type="EMBL" id="VDP91662.1"/>
    </source>
</evidence>
<evidence type="ECO:0000313" key="3">
    <source>
        <dbReference type="WBParaSite" id="ECPE_0001442901-mRNA-1"/>
    </source>
</evidence>
<gene>
    <name evidence="1" type="ORF">ECPE_LOCUS14390</name>
</gene>